<evidence type="ECO:0000313" key="2">
    <source>
        <dbReference type="Proteomes" id="UP000828048"/>
    </source>
</evidence>
<evidence type="ECO:0000313" key="1">
    <source>
        <dbReference type="EMBL" id="KAH7857616.1"/>
    </source>
</evidence>
<proteinExistence type="predicted"/>
<protein>
    <submittedName>
        <fullName evidence="1">Uncharacterized protein</fullName>
    </submittedName>
</protein>
<dbReference type="EMBL" id="CM037153">
    <property type="protein sequence ID" value="KAH7857616.1"/>
    <property type="molecule type" value="Genomic_DNA"/>
</dbReference>
<comment type="caution">
    <text evidence="1">The sequence shown here is derived from an EMBL/GenBank/DDBJ whole genome shotgun (WGS) entry which is preliminary data.</text>
</comment>
<reference evidence="1 2" key="1">
    <citation type="journal article" date="2021" name="Hortic Res">
        <title>High-quality reference genome and annotation aids understanding of berry development for evergreen blueberry (Vaccinium darrowii).</title>
        <authorList>
            <person name="Yu J."/>
            <person name="Hulse-Kemp A.M."/>
            <person name="Babiker E."/>
            <person name="Staton M."/>
        </authorList>
    </citation>
    <scope>NUCLEOTIDE SEQUENCE [LARGE SCALE GENOMIC DNA]</scope>
    <source>
        <strain evidence="2">cv. NJ 8807/NJ 8810</strain>
        <tissue evidence="1">Young leaf</tissue>
    </source>
</reference>
<gene>
    <name evidence="1" type="ORF">Vadar_014603</name>
</gene>
<accession>A0ACB7YV99</accession>
<keyword evidence="2" id="KW-1185">Reference proteome</keyword>
<dbReference type="Proteomes" id="UP000828048">
    <property type="component" value="Chromosome 3"/>
</dbReference>
<sequence>MEPVENRNDREHIIDIAVRSHDDQPSGSNPPQLEEIPSVRTIVPAYQTPLSSSNRENSRNSSSTTRGDGRHGRSTLNSRLWISVELFVTIAQIVTSIVVLLLSRHERPRAPLFEWVVGYTAGCVATLPILYWRYRNRIRATEQDSFRSWQGSSQNNPSFEPAYTASSIVQASEEGNHQTGSSASRISWIFPPLTPRLNSMVDHFKMALDCFFAVWFLVGIVWIFGPHSSPSDAPKLYRLCLVFLTFSCIGYALPFILCATICCCWPCIISALGFREDLSQTRGATPESIKALPIYKFKLIKNGDNQETNSGISDGLFAAGTEKERVVSGEDAVCCICLARYAENDEVRELPCSHFFHVECVDKWLKINASCPLCKYEVGESNGNASPSATNSSPRQNERRAGNGSVEGVYGTTMI</sequence>
<organism evidence="1 2">
    <name type="scientific">Vaccinium darrowii</name>
    <dbReference type="NCBI Taxonomy" id="229202"/>
    <lineage>
        <taxon>Eukaryota</taxon>
        <taxon>Viridiplantae</taxon>
        <taxon>Streptophyta</taxon>
        <taxon>Embryophyta</taxon>
        <taxon>Tracheophyta</taxon>
        <taxon>Spermatophyta</taxon>
        <taxon>Magnoliopsida</taxon>
        <taxon>eudicotyledons</taxon>
        <taxon>Gunneridae</taxon>
        <taxon>Pentapetalae</taxon>
        <taxon>asterids</taxon>
        <taxon>Ericales</taxon>
        <taxon>Ericaceae</taxon>
        <taxon>Vaccinioideae</taxon>
        <taxon>Vaccinieae</taxon>
        <taxon>Vaccinium</taxon>
    </lineage>
</organism>
<name>A0ACB7YV99_9ERIC</name>